<organism evidence="3 4">
    <name type="scientific">Actinoplanes siamensis</name>
    <dbReference type="NCBI Taxonomy" id="1223317"/>
    <lineage>
        <taxon>Bacteria</taxon>
        <taxon>Bacillati</taxon>
        <taxon>Actinomycetota</taxon>
        <taxon>Actinomycetes</taxon>
        <taxon>Micromonosporales</taxon>
        <taxon>Micromonosporaceae</taxon>
        <taxon>Actinoplanes</taxon>
    </lineage>
</organism>
<dbReference type="EMBL" id="BOMW01000091">
    <property type="protein sequence ID" value="GIF09571.1"/>
    <property type="molecule type" value="Genomic_DNA"/>
</dbReference>
<evidence type="ECO:0000313" key="3">
    <source>
        <dbReference type="EMBL" id="GIF09571.1"/>
    </source>
</evidence>
<keyword evidence="2" id="KW-0472">Membrane</keyword>
<comment type="caution">
    <text evidence="3">The sequence shown here is derived from an EMBL/GenBank/DDBJ whole genome shotgun (WGS) entry which is preliminary data.</text>
</comment>
<evidence type="ECO:0000313" key="4">
    <source>
        <dbReference type="Proteomes" id="UP000629619"/>
    </source>
</evidence>
<protein>
    <submittedName>
        <fullName evidence="3">Uncharacterized protein</fullName>
    </submittedName>
</protein>
<keyword evidence="2" id="KW-0812">Transmembrane</keyword>
<proteinExistence type="predicted"/>
<name>A0A919NEU7_9ACTN</name>
<feature type="region of interest" description="Disordered" evidence="1">
    <location>
        <begin position="1"/>
        <end position="30"/>
    </location>
</feature>
<evidence type="ECO:0000256" key="2">
    <source>
        <dbReference type="SAM" id="Phobius"/>
    </source>
</evidence>
<feature type="region of interest" description="Disordered" evidence="1">
    <location>
        <begin position="81"/>
        <end position="100"/>
    </location>
</feature>
<dbReference type="Proteomes" id="UP000629619">
    <property type="component" value="Unassembled WGS sequence"/>
</dbReference>
<feature type="transmembrane region" description="Helical" evidence="2">
    <location>
        <begin position="146"/>
        <end position="172"/>
    </location>
</feature>
<feature type="compositionally biased region" description="Polar residues" evidence="1">
    <location>
        <begin position="89"/>
        <end position="99"/>
    </location>
</feature>
<keyword evidence="4" id="KW-1185">Reference proteome</keyword>
<dbReference type="AlphaFoldDB" id="A0A919NEU7"/>
<sequence>MSYGTPGFPPAPGDSDMTQPVRLGADHPDLTMPLTTAAANGDIDRTMPVNLAALGNSDLTMPVNLATATNIDATMPVNYVPTQPGPNSPHRSQSGQVYSGTGGYPSIDMTMPVSDPLENSGSLTGHILAQGWHDAPVDQRRGNLKVVLAMLIVLGLLVAVSLVFVLTVGSSFTHMLGGSK</sequence>
<gene>
    <name evidence="3" type="ORF">Asi03nite_71090</name>
</gene>
<accession>A0A919NEU7</accession>
<keyword evidence="2" id="KW-1133">Transmembrane helix</keyword>
<reference evidence="3" key="1">
    <citation type="submission" date="2021-01" db="EMBL/GenBank/DDBJ databases">
        <title>Whole genome shotgun sequence of Actinoplanes siamensis NBRC 109076.</title>
        <authorList>
            <person name="Komaki H."/>
            <person name="Tamura T."/>
        </authorList>
    </citation>
    <scope>NUCLEOTIDE SEQUENCE</scope>
    <source>
        <strain evidence="3">NBRC 109076</strain>
    </source>
</reference>
<evidence type="ECO:0000256" key="1">
    <source>
        <dbReference type="SAM" id="MobiDB-lite"/>
    </source>
</evidence>